<gene>
    <name evidence="2" type="ORF">Cadr_000015546</name>
</gene>
<evidence type="ECO:0000256" key="1">
    <source>
        <dbReference type="SAM" id="SignalP"/>
    </source>
</evidence>
<proteinExistence type="predicted"/>
<dbReference type="Proteomes" id="UP000299084">
    <property type="component" value="Unassembled WGS sequence"/>
</dbReference>
<keyword evidence="3" id="KW-1185">Reference proteome</keyword>
<feature type="signal peptide" evidence="1">
    <location>
        <begin position="1"/>
        <end position="17"/>
    </location>
</feature>
<sequence>MKLLGLLFGVFWRKVACEEVHKRSLVLTLHTEDAGAEWEAAVIGIRVGGRGGLLLFVIQSQRDSCGVPEVRAQADKSAHRLTWIVARATVGYNFSNAQDMATLPKKEQVGLMICKNDRNHLKKHSC</sequence>
<comment type="caution">
    <text evidence="2">The sequence shown here is derived from an EMBL/GenBank/DDBJ whole genome shotgun (WGS) entry which is preliminary data.</text>
</comment>
<name>A0A5N4E937_CAMDR</name>
<accession>A0A5N4E937</accession>
<evidence type="ECO:0000313" key="3">
    <source>
        <dbReference type="Proteomes" id="UP000299084"/>
    </source>
</evidence>
<protein>
    <submittedName>
        <fullName evidence="2">Uncharacterized protein</fullName>
    </submittedName>
</protein>
<feature type="chain" id="PRO_5024461357" evidence="1">
    <location>
        <begin position="18"/>
        <end position="126"/>
    </location>
</feature>
<evidence type="ECO:0000313" key="2">
    <source>
        <dbReference type="EMBL" id="KAB1279659.1"/>
    </source>
</evidence>
<reference evidence="2 3" key="1">
    <citation type="journal article" date="2019" name="Mol. Ecol. Resour.">
        <title>Improving Illumina assemblies with Hi-C and long reads: an example with the North African dromedary.</title>
        <authorList>
            <person name="Elbers J.P."/>
            <person name="Rogers M.F."/>
            <person name="Perelman P.L."/>
            <person name="Proskuryakova A.A."/>
            <person name="Serdyukova N.A."/>
            <person name="Johnson W.E."/>
            <person name="Horin P."/>
            <person name="Corander J."/>
            <person name="Murphy D."/>
            <person name="Burger P.A."/>
        </authorList>
    </citation>
    <scope>NUCLEOTIDE SEQUENCE [LARGE SCALE GENOMIC DNA]</scope>
    <source>
        <strain evidence="2">Drom800</strain>
        <tissue evidence="2">Blood</tissue>
    </source>
</reference>
<dbReference type="AlphaFoldDB" id="A0A5N4E937"/>
<dbReference type="EMBL" id="JWIN03000004">
    <property type="protein sequence ID" value="KAB1279659.1"/>
    <property type="molecule type" value="Genomic_DNA"/>
</dbReference>
<keyword evidence="1" id="KW-0732">Signal</keyword>
<organism evidence="2 3">
    <name type="scientific">Camelus dromedarius</name>
    <name type="common">Dromedary</name>
    <name type="synonym">Arabian camel</name>
    <dbReference type="NCBI Taxonomy" id="9838"/>
    <lineage>
        <taxon>Eukaryota</taxon>
        <taxon>Metazoa</taxon>
        <taxon>Chordata</taxon>
        <taxon>Craniata</taxon>
        <taxon>Vertebrata</taxon>
        <taxon>Euteleostomi</taxon>
        <taxon>Mammalia</taxon>
        <taxon>Eutheria</taxon>
        <taxon>Laurasiatheria</taxon>
        <taxon>Artiodactyla</taxon>
        <taxon>Tylopoda</taxon>
        <taxon>Camelidae</taxon>
        <taxon>Camelus</taxon>
    </lineage>
</organism>